<dbReference type="Pfam" id="PF00857">
    <property type="entry name" value="Isochorismatase"/>
    <property type="match status" value="1"/>
</dbReference>
<reference evidence="8" key="3">
    <citation type="submission" date="2018-01" db="EMBL/GenBank/DDBJ databases">
        <title>Raltonia solanacearum P824 infects blueberry.</title>
        <authorList>
            <person name="Bocsanczy A.M."/>
            <person name="Norman D.J."/>
        </authorList>
    </citation>
    <scope>NUCLEOTIDE SEQUENCE [LARGE SCALE GENOMIC DNA]</scope>
    <source>
        <strain evidence="8">P824</strain>
    </source>
</reference>
<sequence>MSEPFQLNPAKSALLVMDYQNVLLENHVSEDQRAGVLANTARMIEAARAAQMPVVYVMVAFRQGYPEVSERNRLFSRVKQSGAFGCGQVETAIHPAVAPLDNEPVVIKHRIGAFTGTALETLLRSNGIETLVLAGVTTAGVVLSTVRQALDLDYRVVVARDCCADPDHDVHHVLLDKVIAQHAEVVSAQRVVDALPA</sequence>
<dbReference type="EMBL" id="LN899820">
    <property type="protein sequence ID" value="CUV56734.1"/>
    <property type="molecule type" value="Genomic_DNA"/>
</dbReference>
<organism evidence="6">
    <name type="scientific">Ralstonia solanacearum</name>
    <name type="common">Pseudomonas solanacearum</name>
    <dbReference type="NCBI Taxonomy" id="305"/>
    <lineage>
        <taxon>Bacteria</taxon>
        <taxon>Pseudomonadati</taxon>
        <taxon>Pseudomonadota</taxon>
        <taxon>Betaproteobacteria</taxon>
        <taxon>Burkholderiales</taxon>
        <taxon>Burkholderiaceae</taxon>
        <taxon>Ralstonia</taxon>
        <taxon>Ralstonia solanacearum species complex</taxon>
    </lineage>
</organism>
<dbReference type="CDD" id="cd00431">
    <property type="entry name" value="cysteine_hydrolases"/>
    <property type="match status" value="1"/>
</dbReference>
<dbReference type="EMBL" id="LN899821">
    <property type="protein sequence ID" value="CUV17225.1"/>
    <property type="molecule type" value="Genomic_DNA"/>
</dbReference>
<evidence type="ECO:0000313" key="7">
    <source>
        <dbReference type="EMBL" id="UZF17862.1"/>
    </source>
</evidence>
<evidence type="ECO:0000313" key="9">
    <source>
        <dbReference type="Proteomes" id="UP001164049"/>
    </source>
</evidence>
<accession>A0A0S4WYL3</accession>
<evidence type="ECO:0000259" key="2">
    <source>
        <dbReference type="Pfam" id="PF00857"/>
    </source>
</evidence>
<evidence type="ECO:0000313" key="3">
    <source>
        <dbReference type="EMBL" id="AYA48694.1"/>
    </source>
</evidence>
<dbReference type="SUPFAM" id="SSF52499">
    <property type="entry name" value="Isochorismatase-like hydrolases"/>
    <property type="match status" value="1"/>
</dbReference>
<reference evidence="7" key="4">
    <citation type="submission" date="2021-10" db="EMBL/GenBank/DDBJ databases">
        <title>Complete genome sequences of five Ralstonia solancearum strains isolated from sunflower.</title>
        <authorList>
            <person name="She X."/>
            <person name="He Z."/>
        </authorList>
    </citation>
    <scope>NUCLEOTIDE SEQUENCE</scope>
    <source>
        <strain evidence="7">RS638</strain>
        <plasmid evidence="7">p1</plasmid>
    </source>
</reference>
<dbReference type="Gene3D" id="3.40.50.850">
    <property type="entry name" value="Isochorismatase-like"/>
    <property type="match status" value="1"/>
</dbReference>
<dbReference type="PANTHER" id="PTHR43540:SF1">
    <property type="entry name" value="ISOCHORISMATASE HYDROLASE"/>
    <property type="match status" value="1"/>
</dbReference>
<feature type="domain" description="Isochorismatase-like" evidence="2">
    <location>
        <begin position="12"/>
        <end position="189"/>
    </location>
</feature>
<gene>
    <name evidence="7" type="ORF">LH706_20205</name>
    <name evidence="4" type="ORF">PSS4_v1_280038</name>
    <name evidence="3" type="ORF">RSP824_19815</name>
    <name evidence="5" type="ORF">RUN1985_v1_70180</name>
    <name evidence="6" type="ORF">RUN215_v1_960035</name>
</gene>
<dbReference type="EMBL" id="LN899824">
    <property type="protein sequence ID" value="CUV27466.1"/>
    <property type="molecule type" value="Genomic_DNA"/>
</dbReference>
<evidence type="ECO:0000313" key="5">
    <source>
        <dbReference type="EMBL" id="CUV27466.1"/>
    </source>
</evidence>
<dbReference type="Proteomes" id="UP000262427">
    <property type="component" value="Chromosome MP"/>
</dbReference>
<dbReference type="EMBL" id="CP025742">
    <property type="protein sequence ID" value="AYA48694.1"/>
    <property type="molecule type" value="Genomic_DNA"/>
</dbReference>
<keyword evidence="7" id="KW-0614">Plasmid</keyword>
<geneLocation type="plasmid" evidence="7 9">
    <name>p1</name>
</geneLocation>
<name>A0A0S4WYL3_RALSL</name>
<proteinExistence type="predicted"/>
<dbReference type="InterPro" id="IPR000868">
    <property type="entry name" value="Isochorismatase-like_dom"/>
</dbReference>
<evidence type="ECO:0000313" key="8">
    <source>
        <dbReference type="Proteomes" id="UP000262427"/>
    </source>
</evidence>
<evidence type="ECO:0000313" key="4">
    <source>
        <dbReference type="EMBL" id="CUV17225.1"/>
    </source>
</evidence>
<keyword evidence="1 6" id="KW-0378">Hydrolase</keyword>
<dbReference type="InterPro" id="IPR036380">
    <property type="entry name" value="Isochorismatase-like_sf"/>
</dbReference>
<dbReference type="AlphaFoldDB" id="A0A0S4WYL3"/>
<evidence type="ECO:0000256" key="1">
    <source>
        <dbReference type="ARBA" id="ARBA00022801"/>
    </source>
</evidence>
<evidence type="ECO:0000313" key="6">
    <source>
        <dbReference type="EMBL" id="CUV56734.1"/>
    </source>
</evidence>
<dbReference type="PANTHER" id="PTHR43540">
    <property type="entry name" value="PEROXYUREIDOACRYLATE/UREIDOACRYLATE AMIDOHYDROLASE-RELATED"/>
    <property type="match status" value="1"/>
</dbReference>
<dbReference type="InterPro" id="IPR050272">
    <property type="entry name" value="Isochorismatase-like_hydrls"/>
</dbReference>
<dbReference type="GO" id="GO:0016787">
    <property type="term" value="F:hydrolase activity"/>
    <property type="evidence" value="ECO:0007669"/>
    <property type="project" value="UniProtKB-KW"/>
</dbReference>
<protein>
    <submittedName>
        <fullName evidence="3">Cysteine hydrolase</fullName>
    </submittedName>
    <submittedName>
        <fullName evidence="6">Putative hydrolase protein</fullName>
        <ecNumber evidence="6">3.-.-.-</ecNumber>
    </submittedName>
</protein>
<dbReference type="EMBL" id="CP085044">
    <property type="protein sequence ID" value="UZF17862.1"/>
    <property type="molecule type" value="Genomic_DNA"/>
</dbReference>
<reference evidence="3" key="2">
    <citation type="submission" date="2018-01" db="EMBL/GenBank/DDBJ databases">
        <title>Ralstonia pseudosolanacearum P824 infects blueberry.</title>
        <authorList>
            <person name="Bocsanczy A.M."/>
            <person name="Norman D.J."/>
        </authorList>
    </citation>
    <scope>NUCLEOTIDE SEQUENCE</scope>
    <source>
        <strain evidence="3">P824</strain>
    </source>
</reference>
<dbReference type="EC" id="3.-.-.-" evidence="6"/>
<reference evidence="6" key="1">
    <citation type="submission" date="2015-10" db="EMBL/GenBank/DDBJ databases">
        <authorList>
            <person name="Gilbert D.G."/>
        </authorList>
    </citation>
    <scope>NUCLEOTIDE SEQUENCE</scope>
    <source>
        <strain evidence="6">Phyl III-seqv23</strain>
    </source>
</reference>